<dbReference type="InterPro" id="IPR001879">
    <property type="entry name" value="GPCR_2_extracellular_dom"/>
</dbReference>
<feature type="domain" description="EGF-like" evidence="19">
    <location>
        <begin position="815"/>
        <end position="848"/>
    </location>
</feature>
<feature type="signal peptide" evidence="18">
    <location>
        <begin position="1"/>
        <end position="28"/>
    </location>
</feature>
<evidence type="ECO:0000256" key="16">
    <source>
        <dbReference type="SAM" id="MobiDB-lite"/>
    </source>
</evidence>
<feature type="domain" description="Ig-like" evidence="23">
    <location>
        <begin position="1524"/>
        <end position="1614"/>
    </location>
</feature>
<feature type="transmembrane region" description="Helical" evidence="17">
    <location>
        <begin position="2961"/>
        <end position="2983"/>
    </location>
</feature>
<evidence type="ECO:0000256" key="17">
    <source>
        <dbReference type="SAM" id="Phobius"/>
    </source>
</evidence>
<dbReference type="SMART" id="SM00008">
    <property type="entry name" value="HormR"/>
    <property type="match status" value="2"/>
</dbReference>
<dbReference type="SUPFAM" id="SSF141072">
    <property type="entry name" value="CalX-like"/>
    <property type="match status" value="4"/>
</dbReference>
<evidence type="ECO:0000259" key="22">
    <source>
        <dbReference type="PROSITE" id="PS50261"/>
    </source>
</evidence>
<dbReference type="PROSITE" id="PS50261">
    <property type="entry name" value="G_PROTEIN_RECEP_F2_4"/>
    <property type="match status" value="1"/>
</dbReference>
<dbReference type="Gene3D" id="4.10.1240.10">
    <property type="entry name" value="GPCR, family 2, extracellular hormone receptor domain"/>
    <property type="match status" value="1"/>
</dbReference>
<feature type="transmembrane region" description="Helical" evidence="17">
    <location>
        <begin position="2767"/>
        <end position="2788"/>
    </location>
</feature>
<feature type="domain" description="G-protein coupled receptors family 2 profile 1" evidence="21">
    <location>
        <begin position="2327"/>
        <end position="2398"/>
    </location>
</feature>
<dbReference type="EMBL" id="CASHTH010004466">
    <property type="protein sequence ID" value="CAI8057702.1"/>
    <property type="molecule type" value="Genomic_DNA"/>
</dbReference>
<dbReference type="Pfam" id="PF02793">
    <property type="entry name" value="HRM"/>
    <property type="match status" value="1"/>
</dbReference>
<dbReference type="SMART" id="SM00181">
    <property type="entry name" value="EGF"/>
    <property type="match status" value="2"/>
</dbReference>
<dbReference type="InterPro" id="IPR057244">
    <property type="entry name" value="GAIN_B"/>
</dbReference>
<dbReference type="InterPro" id="IPR013783">
    <property type="entry name" value="Ig-like_fold"/>
</dbReference>
<dbReference type="Pfam" id="PF00047">
    <property type="entry name" value="ig"/>
    <property type="match status" value="1"/>
</dbReference>
<evidence type="ECO:0000256" key="18">
    <source>
        <dbReference type="SAM" id="SignalP"/>
    </source>
</evidence>
<feature type="chain" id="PRO_5041364877" evidence="18">
    <location>
        <begin position="29"/>
        <end position="3121"/>
    </location>
</feature>
<evidence type="ECO:0000256" key="14">
    <source>
        <dbReference type="ARBA" id="ARBA00023224"/>
    </source>
</evidence>
<keyword evidence="4 17" id="KW-0812">Transmembrane</keyword>
<dbReference type="PANTHER" id="PTHR12011:SF347">
    <property type="entry name" value="FI21270P1-RELATED"/>
    <property type="match status" value="1"/>
</dbReference>
<dbReference type="SMART" id="SM00060">
    <property type="entry name" value="FN3"/>
    <property type="match status" value="1"/>
</dbReference>
<evidence type="ECO:0000256" key="1">
    <source>
        <dbReference type="ARBA" id="ARBA00004651"/>
    </source>
</evidence>
<evidence type="ECO:0000256" key="7">
    <source>
        <dbReference type="ARBA" id="ARBA00022837"/>
    </source>
</evidence>
<comment type="caution">
    <text evidence="15">Lacks conserved residue(s) required for the propagation of feature annotation.</text>
</comment>
<dbReference type="InterPro" id="IPR003961">
    <property type="entry name" value="FN3_dom"/>
</dbReference>
<dbReference type="InterPro" id="IPR003644">
    <property type="entry name" value="Calx_beta"/>
</dbReference>
<reference evidence="24" key="1">
    <citation type="submission" date="2023-03" db="EMBL/GenBank/DDBJ databases">
        <authorList>
            <person name="Steffen K."/>
            <person name="Cardenas P."/>
        </authorList>
    </citation>
    <scope>NUCLEOTIDE SEQUENCE</scope>
</reference>
<dbReference type="Pfam" id="PF16489">
    <property type="entry name" value="GAIN"/>
    <property type="match status" value="1"/>
</dbReference>
<dbReference type="InterPro" id="IPR000203">
    <property type="entry name" value="GPS"/>
</dbReference>
<dbReference type="GO" id="GO:0005886">
    <property type="term" value="C:plasma membrane"/>
    <property type="evidence" value="ECO:0007669"/>
    <property type="project" value="UniProtKB-SubCell"/>
</dbReference>
<dbReference type="PROSITE" id="PS00022">
    <property type="entry name" value="EGF_1"/>
    <property type="match status" value="1"/>
</dbReference>
<feature type="domain" description="G-protein coupled receptors family 2 profile 2" evidence="22">
    <location>
        <begin position="2732"/>
        <end position="2985"/>
    </location>
</feature>
<evidence type="ECO:0000256" key="12">
    <source>
        <dbReference type="ARBA" id="ARBA00023170"/>
    </source>
</evidence>
<evidence type="ECO:0000256" key="8">
    <source>
        <dbReference type="ARBA" id="ARBA00022989"/>
    </source>
</evidence>
<evidence type="ECO:0000256" key="13">
    <source>
        <dbReference type="ARBA" id="ARBA00023180"/>
    </source>
</evidence>
<evidence type="ECO:0000259" key="20">
    <source>
        <dbReference type="PROSITE" id="PS50221"/>
    </source>
</evidence>
<dbReference type="InterPro" id="IPR036116">
    <property type="entry name" value="FN3_sf"/>
</dbReference>
<dbReference type="GO" id="GO:0007166">
    <property type="term" value="P:cell surface receptor signaling pathway"/>
    <property type="evidence" value="ECO:0007669"/>
    <property type="project" value="InterPro"/>
</dbReference>
<keyword evidence="5 18" id="KW-0732">Signal</keyword>
<dbReference type="Pfam" id="PF01825">
    <property type="entry name" value="GPS"/>
    <property type="match status" value="1"/>
</dbReference>
<evidence type="ECO:0000259" key="21">
    <source>
        <dbReference type="PROSITE" id="PS50227"/>
    </source>
</evidence>
<dbReference type="CDD" id="cd15040">
    <property type="entry name" value="7tmB2_Adhesion"/>
    <property type="match status" value="1"/>
</dbReference>
<dbReference type="SUPFAM" id="SSF49265">
    <property type="entry name" value="Fibronectin type III"/>
    <property type="match status" value="1"/>
</dbReference>
<feature type="transmembrane region" description="Helical" evidence="17">
    <location>
        <begin position="2808"/>
        <end position="2831"/>
    </location>
</feature>
<feature type="domain" description="Ig-like" evidence="23">
    <location>
        <begin position="967"/>
        <end position="1073"/>
    </location>
</feature>
<proteinExistence type="inferred from homology"/>
<dbReference type="SMART" id="SM00237">
    <property type="entry name" value="Calx_beta"/>
    <property type="match status" value="4"/>
</dbReference>
<evidence type="ECO:0000313" key="25">
    <source>
        <dbReference type="Proteomes" id="UP001174909"/>
    </source>
</evidence>
<dbReference type="SMART" id="SM00409">
    <property type="entry name" value="IG"/>
    <property type="match status" value="8"/>
</dbReference>
<evidence type="ECO:0000256" key="4">
    <source>
        <dbReference type="ARBA" id="ARBA00022692"/>
    </source>
</evidence>
<dbReference type="PROSITE" id="PS50221">
    <property type="entry name" value="GAIN_B"/>
    <property type="match status" value="1"/>
</dbReference>
<gene>
    <name evidence="24" type="ORF">GBAR_LOCUS31432</name>
</gene>
<feature type="domain" description="Ig-like" evidence="23">
    <location>
        <begin position="855"/>
        <end position="943"/>
    </location>
</feature>
<dbReference type="InterPro" id="IPR003599">
    <property type="entry name" value="Ig_sub"/>
</dbReference>
<evidence type="ECO:0000256" key="3">
    <source>
        <dbReference type="ARBA" id="ARBA00022475"/>
    </source>
</evidence>
<keyword evidence="8 17" id="KW-1133">Transmembrane helix</keyword>
<feature type="disulfide bond" evidence="15">
    <location>
        <begin position="838"/>
        <end position="847"/>
    </location>
</feature>
<dbReference type="CDD" id="cd00054">
    <property type="entry name" value="EGF_CA"/>
    <property type="match status" value="1"/>
</dbReference>
<feature type="domain" description="GAIN-B" evidence="20">
    <location>
        <begin position="2554"/>
        <end position="2721"/>
    </location>
</feature>
<evidence type="ECO:0000256" key="2">
    <source>
        <dbReference type="ARBA" id="ARBA00007343"/>
    </source>
</evidence>
<name>A0AA35XN05_GEOBA</name>
<dbReference type="InterPro" id="IPR036179">
    <property type="entry name" value="Ig-like_dom_sf"/>
</dbReference>
<keyword evidence="3" id="KW-1003">Cell membrane</keyword>
<feature type="domain" description="Ig-like" evidence="23">
    <location>
        <begin position="136"/>
        <end position="210"/>
    </location>
</feature>
<dbReference type="Gene3D" id="2.10.25.10">
    <property type="entry name" value="Laminin"/>
    <property type="match status" value="1"/>
</dbReference>
<evidence type="ECO:0000256" key="10">
    <source>
        <dbReference type="ARBA" id="ARBA00023136"/>
    </source>
</evidence>
<dbReference type="Gene3D" id="2.60.40.10">
    <property type="entry name" value="Immunoglobulins"/>
    <property type="match status" value="3"/>
</dbReference>
<feature type="region of interest" description="Disordered" evidence="16">
    <location>
        <begin position="3066"/>
        <end position="3121"/>
    </location>
</feature>
<keyword evidence="15" id="KW-0245">EGF-like domain</keyword>
<keyword evidence="10 17" id="KW-0472">Membrane</keyword>
<dbReference type="InterPro" id="IPR032471">
    <property type="entry name" value="AGRL2-4_GAIN_subdom_A"/>
</dbReference>
<dbReference type="PRINTS" id="PR00249">
    <property type="entry name" value="GPCRSECRETIN"/>
</dbReference>
<feature type="domain" description="G-protein coupled receptors family 2 profile 1" evidence="21">
    <location>
        <begin position="2075"/>
        <end position="2133"/>
    </location>
</feature>
<dbReference type="InterPro" id="IPR007110">
    <property type="entry name" value="Ig-like_dom"/>
</dbReference>
<dbReference type="FunFam" id="1.20.1070.10:FF:000058">
    <property type="entry name" value="Adhesion G protein-coupled receptor F5"/>
    <property type="match status" value="1"/>
</dbReference>
<evidence type="ECO:0000256" key="6">
    <source>
        <dbReference type="ARBA" id="ARBA00022737"/>
    </source>
</evidence>
<keyword evidence="6" id="KW-0677">Repeat</keyword>
<dbReference type="Gene3D" id="1.20.1070.10">
    <property type="entry name" value="Rhodopsin 7-helix transmembrane proteins"/>
    <property type="match status" value="1"/>
</dbReference>
<dbReference type="InterPro" id="IPR000832">
    <property type="entry name" value="GPCR_2_secretin-like"/>
</dbReference>
<keyword evidence="11 15" id="KW-1015">Disulfide bond</keyword>
<evidence type="ECO:0000256" key="15">
    <source>
        <dbReference type="PROSITE-ProRule" id="PRU00076"/>
    </source>
</evidence>
<feature type="transmembrane region" description="Helical" evidence="17">
    <location>
        <begin position="2885"/>
        <end position="2911"/>
    </location>
</feature>
<dbReference type="InterPro" id="IPR013151">
    <property type="entry name" value="Immunoglobulin_dom"/>
</dbReference>
<dbReference type="InterPro" id="IPR003598">
    <property type="entry name" value="Ig_sub2"/>
</dbReference>
<accession>A0AA35XN05</accession>
<dbReference type="SUPFAM" id="SSF48726">
    <property type="entry name" value="Immunoglobulin"/>
    <property type="match status" value="3"/>
</dbReference>
<dbReference type="SUPFAM" id="SSF111418">
    <property type="entry name" value="Hormone receptor domain"/>
    <property type="match status" value="2"/>
</dbReference>
<dbReference type="Pfam" id="PF13927">
    <property type="entry name" value="Ig_3"/>
    <property type="match status" value="1"/>
</dbReference>
<dbReference type="Proteomes" id="UP001174909">
    <property type="component" value="Unassembled WGS sequence"/>
</dbReference>
<dbReference type="PROSITE" id="PS50026">
    <property type="entry name" value="EGF_3"/>
    <property type="match status" value="1"/>
</dbReference>
<dbReference type="InterPro" id="IPR038081">
    <property type="entry name" value="CalX-like_sf"/>
</dbReference>
<comment type="subcellular location">
    <subcellularLocation>
        <location evidence="1">Cell membrane</location>
        <topology evidence="1">Multi-pass membrane protein</topology>
    </subcellularLocation>
</comment>
<keyword evidence="9" id="KW-0297">G-protein coupled receptor</keyword>
<dbReference type="Gene3D" id="2.60.220.50">
    <property type="match status" value="1"/>
</dbReference>
<dbReference type="SUPFAM" id="SSF81321">
    <property type="entry name" value="Family A G protein-coupled receptor-like"/>
    <property type="match status" value="1"/>
</dbReference>
<dbReference type="PANTHER" id="PTHR12011">
    <property type="entry name" value="ADHESION G-PROTEIN COUPLED RECEPTOR"/>
    <property type="match status" value="1"/>
</dbReference>
<keyword evidence="13" id="KW-0325">Glycoprotein</keyword>
<dbReference type="InterPro" id="IPR046338">
    <property type="entry name" value="GAIN_dom_sf"/>
</dbReference>
<dbReference type="Gene3D" id="1.25.40.610">
    <property type="match status" value="1"/>
</dbReference>
<dbReference type="Pfam" id="PF00002">
    <property type="entry name" value="7tm_2"/>
    <property type="match status" value="1"/>
</dbReference>
<keyword evidence="14" id="KW-0807">Transducer</keyword>
<feature type="transmembrane region" description="Helical" evidence="17">
    <location>
        <begin position="2734"/>
        <end position="2755"/>
    </location>
</feature>
<dbReference type="PROSITE" id="PS50227">
    <property type="entry name" value="G_PROTEIN_RECEP_F2_3"/>
    <property type="match status" value="2"/>
</dbReference>
<organism evidence="24 25">
    <name type="scientific">Geodia barretti</name>
    <name type="common">Barrett's horny sponge</name>
    <dbReference type="NCBI Taxonomy" id="519541"/>
    <lineage>
        <taxon>Eukaryota</taxon>
        <taxon>Metazoa</taxon>
        <taxon>Porifera</taxon>
        <taxon>Demospongiae</taxon>
        <taxon>Heteroscleromorpha</taxon>
        <taxon>Tetractinellida</taxon>
        <taxon>Astrophorina</taxon>
        <taxon>Geodiidae</taxon>
        <taxon>Geodia</taxon>
    </lineage>
</organism>
<evidence type="ECO:0000259" key="19">
    <source>
        <dbReference type="PROSITE" id="PS50026"/>
    </source>
</evidence>
<keyword evidence="7" id="KW-0106">Calcium</keyword>
<keyword evidence="12 24" id="KW-0675">Receptor</keyword>
<dbReference type="Gene3D" id="2.60.40.2030">
    <property type="match status" value="4"/>
</dbReference>
<evidence type="ECO:0000256" key="11">
    <source>
        <dbReference type="ARBA" id="ARBA00023157"/>
    </source>
</evidence>
<feature type="region of interest" description="Disordered" evidence="16">
    <location>
        <begin position="1869"/>
        <end position="1888"/>
    </location>
</feature>
<dbReference type="GO" id="GO:0004930">
    <property type="term" value="F:G protein-coupled receptor activity"/>
    <property type="evidence" value="ECO:0007669"/>
    <property type="project" value="UniProtKB-KW"/>
</dbReference>
<feature type="transmembrane region" description="Helical" evidence="17">
    <location>
        <begin position="2838"/>
        <end position="2858"/>
    </location>
</feature>
<protein>
    <submittedName>
        <fullName evidence="24">Adhesion G protein-coupled receptor L2</fullName>
    </submittedName>
</protein>
<keyword evidence="25" id="KW-1185">Reference proteome</keyword>
<dbReference type="InterPro" id="IPR036445">
    <property type="entry name" value="GPCR_2_extracell_dom_sf"/>
</dbReference>
<dbReference type="CDD" id="cd00096">
    <property type="entry name" value="Ig"/>
    <property type="match status" value="1"/>
</dbReference>
<comment type="similarity">
    <text evidence="2">Belongs to the G-protein coupled receptor 2 family. Adhesion G-protein coupled receptor (ADGR) subfamily.</text>
</comment>
<dbReference type="SMART" id="SM00408">
    <property type="entry name" value="IGc2"/>
    <property type="match status" value="3"/>
</dbReference>
<evidence type="ECO:0000259" key="23">
    <source>
        <dbReference type="PROSITE" id="PS50835"/>
    </source>
</evidence>
<dbReference type="InterPro" id="IPR000742">
    <property type="entry name" value="EGF"/>
</dbReference>
<feature type="transmembrane region" description="Helical" evidence="17">
    <location>
        <begin position="2932"/>
        <end position="2955"/>
    </location>
</feature>
<feature type="compositionally biased region" description="Polar residues" evidence="16">
    <location>
        <begin position="1133"/>
        <end position="1146"/>
    </location>
</feature>
<dbReference type="PROSITE" id="PS50835">
    <property type="entry name" value="IG_LIKE"/>
    <property type="match status" value="4"/>
</dbReference>
<dbReference type="SUPFAM" id="SSF57196">
    <property type="entry name" value="EGF/Laminin"/>
    <property type="match status" value="1"/>
</dbReference>
<dbReference type="InterPro" id="IPR017981">
    <property type="entry name" value="GPCR_2-like_7TM"/>
</dbReference>
<evidence type="ECO:0000313" key="24">
    <source>
        <dbReference type="EMBL" id="CAI8057702.1"/>
    </source>
</evidence>
<feature type="region of interest" description="Disordered" evidence="16">
    <location>
        <begin position="1127"/>
        <end position="1146"/>
    </location>
</feature>
<dbReference type="Pfam" id="PF03160">
    <property type="entry name" value="Calx-beta"/>
    <property type="match status" value="4"/>
</dbReference>
<comment type="caution">
    <text evidence="24">The sequence shown here is derived from an EMBL/GenBank/DDBJ whole genome shotgun (WGS) entry which is preliminary data.</text>
</comment>
<evidence type="ECO:0000256" key="5">
    <source>
        <dbReference type="ARBA" id="ARBA00022729"/>
    </source>
</evidence>
<evidence type="ECO:0000256" key="9">
    <source>
        <dbReference type="ARBA" id="ARBA00023040"/>
    </source>
</evidence>
<sequence>MGVVRMGRPFLFWWLVAIMAVVWRQSSAVVLGSGSGTMDIMCADFTSFPESMAVSTGSNVCFICDYPNTEGETWSNSCSGDQDLTCTCNFNDLMTGTQLCFTSFSQACSGNYQCNVTLEETLVNCGATAQIVATDERFTVQPERVTTVNGNRVSFECELLSGKNVTWQRKNSTDLSFLTSTTPPGNYIFEMGTKLTINSVQPGHAGEYRCALEVQDGIYLYSDFAELNYLGEGVTLSFEGTSYSLEEGESVVVCVTASGTIPDGYNIDFSVISSDGTAQSGSDYEMVNFTRTLVGIQNPMCVEGFLISTLEDSLVEAYEEFTIQLTSSSFIVSTANDTIQITIENDDVLNVSFPLVTYTVAEDAGPVSVCVSSEGQLSGGAANLSLYTSDGTATDSGGDYDPVILEYSISPNASDECVVEVNIMINDDSRPEPEQCFSLHLISSDFRVNVETNATVICIIDNDNVTIQFAQANHVFFENSIVTVNIVYDVLPENLTIRYNVTQSGQTAIVDQDYLAQNRTVAVMENSNFTYQFPIELLADDVVEGNETLSLHLSSSESKVTLNTPTTTITIIDDDKRVDINFEQSTYIFSESDGTVDICAVTFNEALYDFDVGFAINVQVTESPSSATVDVDFTSSVFFVTLKAEHTTVCTNGTLLEDLLVEGTESFYLVFSSNDPNIILNSNSGQNQIEAEILITDSTILELRFGSTSYTVTESAESLQICLEVFDSAEIASGVSIEINIVEVSDEPLDGVAFNLPTTPYTFNEESYQSCSTISVINDPTPHGDRSALLSVQAQDTQFTVAGDIATVTFLDEQEGVLCGDLVCSNGGECLDDFVCICPSDYTGSQCETRITQDPALALFSTTPVLGGDYTATCTLTVDSEISLEEISPTVTIHWLGEFDEPLNSTEGLTIGEVVISSNMATLSLNITGLTTSHAGPYTCRASLIDGGIPITLEQGTNITFTLPAPPLVFILQVPATVPAGDAVDLRCTSILPSSITTPVVPIFEWTVGDGSPLPESSRITISPPLGLTSVLTISPALMTDTGSYTCSIYFEPTSGYLIGSPSNSRSSSHDVTVNVMELLVTLTAESDRVPNVSPYNTFELTCRAEEEDYLSLLSFQIRWVRETGAEEEETVNPDSQTTIETSDTEPVSVLRATRSQPGQYVFYCEVIYQYEEEEVALGVSNYQDVTVSGPSNPATPVLPTVYGTGVDFAIVQWIVSRVEFTPDTYYVEYGDFTDDDSDPDLIRKQYPIINANFTATDTVFMFVVDGLGPSRLYGFKIVAENSNGETSTEEFTYSSTRNQEPFINILQEETTSFSYPIGAAIDLQYFQTNIIQDGSGDELTASYVFVPELHKPLQQPTFVNNVLTVSVQYSWASPSLNGGYVLCSKSDTPLLCGGRITISVTIPSLTISTELLVSQYVDGNEVNEESPEIVCLPSDPSAPVTWSTLPVFIDLEQSYNAVFDPPGLNHTLRFPSYYRQLPMGTLRVMCDLVNVDEPEVQIDPMVTTVVFVQNPVSLLNDDRVMEPNAVINSFSVYEGVDYLSLVCVGTAGNGQLQWKRLSGETEGGVLGNSDDVTIDYYSDDKRDTSLTLKPVSRALAGYYSCRSTQTDQEASVIVTFQDPYFAFTSFGQYGIPLGVRVDISARYAYSSNGVNNSGTGFTYGLTFSPLTSTGSTLSEGELIESGSTDPLSNNYVYSVYGSRTNGGLYNLTFTYSETQEVYVLSTEIVVTVPYIAMYEEEVVATRNQIVTLICIPSDVRAPVLWNLEQILRRRQIEENPFLHNYPEFFFLDPPSLRHMVTFNISTVTQSFSVGYFELGFNCGLMDGDDDSFIVNSTDITVILQDDKLQLEHSFYSLSRIFNNTVINQLSEGEGTSTTLPPPQSKRGSPVQDSLYVDCSASQGDHEPVWTTTNPEVGWRHRSHTHRCRGYGAQRLSAYMARLYFDYFDPGYEGVYTCYSELSSEFVEIIVTSRNPYVAAVTADPVTVIEDNPITLVFRVAVDSNGNSWDTEEIYFMFQDETTLRFTVCDNNFPQNYCYTIASVSRFDEGTYTATASSQRDELQSAANDSIFLDITRRCAVDVSSGIQWPWTLEDTTVSRPCSEAGSMFRAGPKASRRCNNQGEWEEADLTSCTIAEIEDPFLLVWFVIDADQYTDDQEQDFVDSMKGILDANGVVYSRVILRSVYIASVAVTFQVDLVEEDQRSNISQLSSYVSSSESFSTFSNYSVMEDGRGSVDVTVAETCVCSSATVGTSLQLCSGAALSPCDCVGDTCSCQTPFVGDGMSCTLDSDSDGYPDEPLDSPLCEEDPSIIYCIADVCPDITNPDQDPIACQPEVPPEAVFSGCPYGPDEVWGIIWPNAAAVTVNTQPCPGGVDALGNATRVCYENGTWGDVNVLSCQSLAIVRVVEEARDRLPGADEVIEEVTPELLESVAVVSEQLAMATDSPQDTGLLPLDLEATNNVVAQVLNVLESSVDEDNNIIPSEELVDVFNNILNESNQEGWTQLQTVGSGSQTLLQNAERYGTYLATTVNSTTEPLMLVRENIVLAAEMVETSNDSDVVFPARPDQLGNFSSSETSEVAQITIPGTSLARLLAQNNETGVLLVYIIFRNIEQFLPTNTSVLNNSRAESLVLSSQLVGLSEDKIPDDLFRDNPITLNFSFTASSAVIERYVGVFWNFSNPVGAGGWSSDGIQVISNVTRGDVITVLCNSTHLTSFAVLVDVAGGLEDVPEEERLALQIVSYIGCIISTICLSITVVFYLTMGKKLFSAVHYFVHLNLAISLLLGYVVFMFGIELGTSTRGGCGFVAALLQYLFLSAFCWMMCEGIMLYLMLIVVFSKLSNKWWFFLLLGYGTPLLFVIIGLASRAEYYGVYGDDGELAFCWLSTEKGTIFAFVAPMIIIIIINTVFLVLALTALLRSKKQKLTETENKKSIKQATTLLKAIVILLPLLGLTWLFGLLTLNGNATVFAWLFTIFNSLQGAAIFFFHVIRSKTVWSKISPTLSRLRDSTLKSSFKYNVSSSYSGSESAAGTMRTLLHKKPLDSKYELSVQGSSSLANEYSLAFSETEVETGTGADIDKKDLGPIPEDGGPEKDSGGSSTCPDIIANPCTKTREGSEDGGEKEEITEM</sequence>